<sequence length="163" mass="18700">MKDSSFFIQTFTMPQMAEKAKVLNGRGTVFCYSTGTQAGKYFYRELKEGTKLYRTKLIEGADNLQQAKEMAMEVALEMRESEPHHRSSDFTLNKKNIHQFNDDIEKAISIGKRIKDKYNKSKKNPRDDSGLNSTFDNELYVDGGVVRTRVKVVSNNQSKINRS</sequence>
<evidence type="ECO:0000313" key="1">
    <source>
        <dbReference type="EMBL" id="ABV51297.1"/>
    </source>
</evidence>
<accession>A8G6R6</accession>
<evidence type="ECO:0000313" key="2">
    <source>
        <dbReference type="Proteomes" id="UP000002014"/>
    </source>
</evidence>
<organism evidence="1 2">
    <name type="scientific">Prochlorococcus marinus (strain MIT 9215)</name>
    <dbReference type="NCBI Taxonomy" id="93060"/>
    <lineage>
        <taxon>Bacteria</taxon>
        <taxon>Bacillati</taxon>
        <taxon>Cyanobacteriota</taxon>
        <taxon>Cyanophyceae</taxon>
        <taxon>Synechococcales</taxon>
        <taxon>Prochlorococcaceae</taxon>
        <taxon>Prochlorococcus</taxon>
    </lineage>
</organism>
<dbReference type="Proteomes" id="UP000002014">
    <property type="component" value="Chromosome"/>
</dbReference>
<reference evidence="1 2" key="1">
    <citation type="journal article" date="2007" name="PLoS Genet.">
        <title>Patterns and implications of gene gain and loss in the evolution of Prochlorococcus.</title>
        <authorList>
            <person name="Kettler G.C."/>
            <person name="Martiny A.C."/>
            <person name="Huang K."/>
            <person name="Zucker J."/>
            <person name="Coleman M.L."/>
            <person name="Rodrigue S."/>
            <person name="Chen F."/>
            <person name="Lapidus A."/>
            <person name="Ferriera S."/>
            <person name="Johnson J."/>
            <person name="Steglich C."/>
            <person name="Church G.M."/>
            <person name="Richardson P."/>
            <person name="Chisholm S.W."/>
        </authorList>
    </citation>
    <scope>NUCLEOTIDE SEQUENCE [LARGE SCALE GENOMIC DNA]</scope>
    <source>
        <strain evidence="1 2">MIT 9215</strain>
    </source>
</reference>
<dbReference type="HOGENOM" id="CLU_1625605_0_0_3"/>
<name>A8G6R6_PROM2</name>
<dbReference type="EMBL" id="CP000825">
    <property type="protein sequence ID" value="ABV51297.1"/>
    <property type="molecule type" value="Genomic_DNA"/>
</dbReference>
<dbReference type="KEGG" id="pmh:P9215_16841"/>
<dbReference type="AlphaFoldDB" id="A8G6R6"/>
<protein>
    <submittedName>
        <fullName evidence="1">Uncharacterized protein</fullName>
    </submittedName>
</protein>
<dbReference type="STRING" id="93060.P9215_16841"/>
<proteinExistence type="predicted"/>
<gene>
    <name evidence="1" type="ordered locus">P9215_16841</name>
</gene>